<dbReference type="InterPro" id="IPR013766">
    <property type="entry name" value="Thioredoxin_domain"/>
</dbReference>
<dbReference type="SUPFAM" id="SSF52833">
    <property type="entry name" value="Thioredoxin-like"/>
    <property type="match status" value="1"/>
</dbReference>
<dbReference type="Gene3D" id="3.40.30.10">
    <property type="entry name" value="Glutaredoxin"/>
    <property type="match status" value="1"/>
</dbReference>
<comment type="caution">
    <text evidence="2">The sequence shown here is derived from an EMBL/GenBank/DDBJ whole genome shotgun (WGS) entry which is preliminary data.</text>
</comment>
<evidence type="ECO:0000313" key="3">
    <source>
        <dbReference type="Proteomes" id="UP001631949"/>
    </source>
</evidence>
<dbReference type="EMBL" id="JBJUVG010000001">
    <property type="protein sequence ID" value="MFM9412879.1"/>
    <property type="molecule type" value="Genomic_DNA"/>
</dbReference>
<feature type="domain" description="Thioredoxin" evidence="1">
    <location>
        <begin position="13"/>
        <end position="91"/>
    </location>
</feature>
<proteinExistence type="predicted"/>
<evidence type="ECO:0000313" key="2">
    <source>
        <dbReference type="EMBL" id="MFM9412879.1"/>
    </source>
</evidence>
<evidence type="ECO:0000259" key="1">
    <source>
        <dbReference type="Pfam" id="PF00085"/>
    </source>
</evidence>
<accession>A0ABW9GVX0</accession>
<gene>
    <name evidence="2" type="ORF">ACKQTC_00615</name>
</gene>
<dbReference type="Pfam" id="PF00085">
    <property type="entry name" value="Thioredoxin"/>
    <property type="match status" value="1"/>
</dbReference>
<dbReference type="RefSeq" id="WP_408976508.1">
    <property type="nucleotide sequence ID" value="NZ_JBJUVG010000001.1"/>
</dbReference>
<dbReference type="InterPro" id="IPR036249">
    <property type="entry name" value="Thioredoxin-like_sf"/>
</dbReference>
<reference evidence="2 3" key="1">
    <citation type="journal article" date="2016" name="Int. J. Syst. Evol. Microbiol.">
        <title>Peptococcus simiae sp. nov., isolated from rhesus macaque faeces and emended description of the genus Peptococcus.</title>
        <authorList>
            <person name="Shkoporov A.N."/>
            <person name="Efimov B.A."/>
            <person name="Kondova I."/>
            <person name="Ouwerling B."/>
            <person name="Chaplin A.V."/>
            <person name="Shcherbakova V.A."/>
            <person name="Langermans J.A.M."/>
        </authorList>
    </citation>
    <scope>NUCLEOTIDE SEQUENCE [LARGE SCALE GENOMIC DNA]</scope>
    <source>
        <strain evidence="2 3">M108</strain>
    </source>
</reference>
<dbReference type="CDD" id="cd02947">
    <property type="entry name" value="TRX_family"/>
    <property type="match status" value="1"/>
</dbReference>
<organism evidence="2 3">
    <name type="scientific">Peptococcus simiae</name>
    <dbReference type="NCBI Taxonomy" id="1643805"/>
    <lineage>
        <taxon>Bacteria</taxon>
        <taxon>Bacillati</taxon>
        <taxon>Bacillota</taxon>
        <taxon>Clostridia</taxon>
        <taxon>Eubacteriales</taxon>
        <taxon>Peptococcaceae</taxon>
        <taxon>Peptococcus</taxon>
    </lineage>
</organism>
<sequence>METVAFSEDYLEGTVLLFFAGEDCGLCNGMRMKTERVLADRDLRLMEVDLAAVPQLRGTFGVFSFPTLLLLQDGRELVRTAGFFDFGPLEKTLDALGL</sequence>
<keyword evidence="3" id="KW-1185">Reference proteome</keyword>
<protein>
    <submittedName>
        <fullName evidence="2">Thioredoxin family protein</fullName>
    </submittedName>
</protein>
<name>A0ABW9GVX0_9FIRM</name>
<dbReference type="Proteomes" id="UP001631949">
    <property type="component" value="Unassembled WGS sequence"/>
</dbReference>